<evidence type="ECO:0000259" key="9">
    <source>
        <dbReference type="PROSITE" id="PS50109"/>
    </source>
</evidence>
<dbReference type="PROSITE" id="PS50109">
    <property type="entry name" value="HIS_KIN"/>
    <property type="match status" value="1"/>
</dbReference>
<dbReference type="GO" id="GO:0000155">
    <property type="term" value="F:phosphorelay sensor kinase activity"/>
    <property type="evidence" value="ECO:0007669"/>
    <property type="project" value="InterPro"/>
</dbReference>
<dbReference type="SUPFAM" id="SSF52172">
    <property type="entry name" value="CheY-like"/>
    <property type="match status" value="1"/>
</dbReference>
<evidence type="ECO:0000256" key="1">
    <source>
        <dbReference type="ARBA" id="ARBA00000085"/>
    </source>
</evidence>
<dbReference type="CDD" id="cd00075">
    <property type="entry name" value="HATPase"/>
    <property type="match status" value="1"/>
</dbReference>
<dbReference type="InterPro" id="IPR003594">
    <property type="entry name" value="HATPase_dom"/>
</dbReference>
<keyword evidence="8" id="KW-0175">Coiled coil</keyword>
<dbReference type="Proteomes" id="UP000253273">
    <property type="component" value="Chromosome"/>
</dbReference>
<dbReference type="PROSITE" id="PS50113">
    <property type="entry name" value="PAC"/>
    <property type="match status" value="1"/>
</dbReference>
<gene>
    <name evidence="14" type="ORF">DU484_11145</name>
    <name evidence="13" type="ORF">DU500_11420</name>
</gene>
<feature type="domain" description="PAS" evidence="11">
    <location>
        <begin position="140"/>
        <end position="210"/>
    </location>
</feature>
<dbReference type="KEGG" id="haq:DU484_11145"/>
<dbReference type="InterPro" id="IPR003018">
    <property type="entry name" value="GAF"/>
</dbReference>
<dbReference type="SMART" id="SM00448">
    <property type="entry name" value="REC"/>
    <property type="match status" value="1"/>
</dbReference>
<dbReference type="NCBIfam" id="TIGR00229">
    <property type="entry name" value="sensory_box"/>
    <property type="match status" value="2"/>
</dbReference>
<dbReference type="CDD" id="cd00156">
    <property type="entry name" value="REC"/>
    <property type="match status" value="1"/>
</dbReference>
<comment type="catalytic activity">
    <reaction evidence="1">
        <text>ATP + protein L-histidine = ADP + protein N-phospho-L-histidine.</text>
        <dbReference type="EC" id="2.7.13.3"/>
    </reaction>
</comment>
<evidence type="ECO:0000256" key="8">
    <source>
        <dbReference type="SAM" id="Coils"/>
    </source>
</evidence>
<dbReference type="Pfam" id="PF02518">
    <property type="entry name" value="HATPase_c"/>
    <property type="match status" value="1"/>
</dbReference>
<dbReference type="InterPro" id="IPR001789">
    <property type="entry name" value="Sig_transdc_resp-reg_receiver"/>
</dbReference>
<feature type="domain" description="Response regulatory" evidence="10">
    <location>
        <begin position="9"/>
        <end position="125"/>
    </location>
</feature>
<dbReference type="SMART" id="SM00387">
    <property type="entry name" value="HATPase_c"/>
    <property type="match status" value="1"/>
</dbReference>
<evidence type="ECO:0000256" key="6">
    <source>
        <dbReference type="ARBA" id="ARBA00023012"/>
    </source>
</evidence>
<dbReference type="InterPro" id="IPR011006">
    <property type="entry name" value="CheY-like_superfamily"/>
</dbReference>
<reference evidence="14 15" key="1">
    <citation type="submission" date="2018-07" db="EMBL/GenBank/DDBJ databases">
        <title>Genome sequences of Haloplanus sp. CBA1112.</title>
        <authorList>
            <person name="Kim Y.B."/>
            <person name="Roh S.W."/>
        </authorList>
    </citation>
    <scope>NUCLEOTIDE SEQUENCE [LARGE SCALE GENOMIC DNA]</scope>
    <source>
        <strain evidence="14 15">CBA1112</strain>
    </source>
</reference>
<dbReference type="Gene3D" id="3.30.565.10">
    <property type="entry name" value="Histidine kinase-like ATPase, C-terminal domain"/>
    <property type="match status" value="1"/>
</dbReference>
<dbReference type="InterPro" id="IPR029016">
    <property type="entry name" value="GAF-like_dom_sf"/>
</dbReference>
<accession>A0A345EDT1</accession>
<dbReference type="Pfam" id="PF13185">
    <property type="entry name" value="GAF_2"/>
    <property type="match status" value="1"/>
</dbReference>
<name>A0A345EDT1_9EURY</name>
<dbReference type="Gene3D" id="3.40.50.2300">
    <property type="match status" value="1"/>
</dbReference>
<evidence type="ECO:0000259" key="11">
    <source>
        <dbReference type="PROSITE" id="PS50112"/>
    </source>
</evidence>
<feature type="domain" description="Histidine kinase" evidence="9">
    <location>
        <begin position="566"/>
        <end position="771"/>
    </location>
</feature>
<dbReference type="EMBL" id="CP031150">
    <property type="protein sequence ID" value="AXG06985.1"/>
    <property type="molecule type" value="Genomic_DNA"/>
</dbReference>
<dbReference type="RefSeq" id="WP_114586119.1">
    <property type="nucleotide sequence ID" value="NZ_CP031148.1"/>
</dbReference>
<dbReference type="OrthoDB" id="8127at2157"/>
<keyword evidence="16" id="KW-1185">Reference proteome</keyword>
<reference evidence="13 16" key="2">
    <citation type="submission" date="2018-07" db="EMBL/GenBank/DDBJ databases">
        <title>Genome sequences of Haloplanus sp. CBA1113.</title>
        <authorList>
            <person name="Kim Y.B."/>
            <person name="Roh S.W."/>
        </authorList>
    </citation>
    <scope>NUCLEOTIDE SEQUENCE [LARGE SCALE GENOMIC DNA]</scope>
    <source>
        <strain evidence="13 16">CBA1113</strain>
    </source>
</reference>
<evidence type="ECO:0000256" key="7">
    <source>
        <dbReference type="PROSITE-ProRule" id="PRU00169"/>
    </source>
</evidence>
<evidence type="ECO:0000256" key="2">
    <source>
        <dbReference type="ARBA" id="ARBA00012438"/>
    </source>
</evidence>
<dbReference type="InterPro" id="IPR050736">
    <property type="entry name" value="Sensor_HK_Regulatory"/>
</dbReference>
<keyword evidence="6" id="KW-0902">Two-component regulatory system</keyword>
<dbReference type="InterPro" id="IPR004358">
    <property type="entry name" value="Sig_transdc_His_kin-like_C"/>
</dbReference>
<feature type="modified residue" description="4-aspartylphosphate" evidence="7">
    <location>
        <position position="60"/>
    </location>
</feature>
<dbReference type="SUPFAM" id="SSF55781">
    <property type="entry name" value="GAF domain-like"/>
    <property type="match status" value="1"/>
</dbReference>
<evidence type="ECO:0000313" key="16">
    <source>
        <dbReference type="Proteomes" id="UP000253273"/>
    </source>
</evidence>
<dbReference type="InterPro" id="IPR000700">
    <property type="entry name" value="PAS-assoc_C"/>
</dbReference>
<dbReference type="InterPro" id="IPR035965">
    <property type="entry name" value="PAS-like_dom_sf"/>
</dbReference>
<dbReference type="InterPro" id="IPR036890">
    <property type="entry name" value="HATPase_C_sf"/>
</dbReference>
<feature type="domain" description="PAC" evidence="12">
    <location>
        <begin position="504"/>
        <end position="555"/>
    </location>
</feature>
<dbReference type="PANTHER" id="PTHR43711">
    <property type="entry name" value="TWO-COMPONENT HISTIDINE KINASE"/>
    <property type="match status" value="1"/>
</dbReference>
<evidence type="ECO:0000256" key="5">
    <source>
        <dbReference type="ARBA" id="ARBA00022777"/>
    </source>
</evidence>
<keyword evidence="5" id="KW-0418">Kinase</keyword>
<dbReference type="InterPro" id="IPR013656">
    <property type="entry name" value="PAS_4"/>
</dbReference>
<sequence>MSETGEGIDVLHVDDDPDFADLAATFLEREDDAFAVETATSADAGLDHLDANDVDCVVSDYDMPGPDGLAFLDAVREQSPDLPFILFTGKGNEEIASRAISAGVTDYLQKERGTGQYAVLANRIRNAVDQYRSQRELEASQKRLSLFVEQSPLGVLEYNSEFEIVGLNEAGEEILGYSEEELRGETWEKIVTSESYENVDEVTSALAEAEGGFHSIDENVRKDGERIVCEWHNRVVTDDDSVERSSTSNRPQADDGDVVAIFSQFQDVTERRERQRRIEALHEATRDLMAVDSRAAVAERAVETARSVLGLPINSVYLYDEKADALVPTATTEEALDLIGEPPTYEPGESLSWEAFQSGEVRVFEDVSEEPGRYNPDTAFGAEIILPLGDHGVMYVAATESGAFDEADVTLARTLAANAEEALSRIERERTLRESQRRYRTLVENFPDGAVFLFDHDLQYVLAGGAEVSSVDLSGTDFEGKTPYDLFPEDIADETAYHYREALAGRHNTFEQEYRGERYRIRTLPVRDDEGTIVSGIAVSQNVTERERRERELARQNERLEEFASVVSHDLRNPLNVAEGHVELLQQDCDSERLEAVSRAHDRMNSLIDDLLTLAREGSEVGTLEAVDLDTCVERCWRNVDTDDATVRLRTERTMYADRSRLQQLLENLLRNAVEHGSTSSQPTADDAVEHGSTTDGVIITVGDLSDGFYLEDDGPGIPESERDSVFDAGYTTSEDGTGFGLCIVERIAEAHGWAVRVVDGTDGGARFEFTGVEFEP</sequence>
<dbReference type="InterPro" id="IPR003661">
    <property type="entry name" value="HisK_dim/P_dom"/>
</dbReference>
<dbReference type="SUPFAM" id="SSF55874">
    <property type="entry name" value="ATPase domain of HSP90 chaperone/DNA topoisomerase II/histidine kinase"/>
    <property type="match status" value="1"/>
</dbReference>
<dbReference type="Pfam" id="PF08448">
    <property type="entry name" value="PAS_4"/>
    <property type="match status" value="2"/>
</dbReference>
<dbReference type="CDD" id="cd00082">
    <property type="entry name" value="HisKA"/>
    <property type="match status" value="1"/>
</dbReference>
<dbReference type="InterPro" id="IPR036097">
    <property type="entry name" value="HisK_dim/P_sf"/>
</dbReference>
<proteinExistence type="predicted"/>
<dbReference type="SUPFAM" id="SSF47384">
    <property type="entry name" value="Homodimeric domain of signal transducing histidine kinase"/>
    <property type="match status" value="1"/>
</dbReference>
<dbReference type="SUPFAM" id="SSF55785">
    <property type="entry name" value="PYP-like sensor domain (PAS domain)"/>
    <property type="match status" value="2"/>
</dbReference>
<protein>
    <recommendedName>
        <fullName evidence="2">histidine kinase</fullName>
        <ecNumber evidence="2">2.7.13.3</ecNumber>
    </recommendedName>
</protein>
<dbReference type="EMBL" id="CP031148">
    <property type="protein sequence ID" value="AXG10353.1"/>
    <property type="molecule type" value="Genomic_DNA"/>
</dbReference>
<evidence type="ECO:0000259" key="12">
    <source>
        <dbReference type="PROSITE" id="PS50113"/>
    </source>
</evidence>
<evidence type="ECO:0000256" key="3">
    <source>
        <dbReference type="ARBA" id="ARBA00022553"/>
    </source>
</evidence>
<dbReference type="PANTHER" id="PTHR43711:SF1">
    <property type="entry name" value="HISTIDINE KINASE 1"/>
    <property type="match status" value="1"/>
</dbReference>
<evidence type="ECO:0000313" key="15">
    <source>
        <dbReference type="Proteomes" id="UP000252985"/>
    </source>
</evidence>
<dbReference type="SMART" id="SM00091">
    <property type="entry name" value="PAS"/>
    <property type="match status" value="2"/>
</dbReference>
<dbReference type="EC" id="2.7.13.3" evidence="2"/>
<keyword evidence="3 7" id="KW-0597">Phosphoprotein</keyword>
<evidence type="ECO:0000313" key="13">
    <source>
        <dbReference type="EMBL" id="AXG06985.1"/>
    </source>
</evidence>
<evidence type="ECO:0000256" key="4">
    <source>
        <dbReference type="ARBA" id="ARBA00022679"/>
    </source>
</evidence>
<dbReference type="Gene3D" id="3.30.450.40">
    <property type="match status" value="1"/>
</dbReference>
<dbReference type="InterPro" id="IPR000014">
    <property type="entry name" value="PAS"/>
</dbReference>
<dbReference type="KEGG" id="haj:DU500_11420"/>
<accession>A0A345E463</accession>
<dbReference type="Pfam" id="PF00512">
    <property type="entry name" value="HisKA"/>
    <property type="match status" value="1"/>
</dbReference>
<dbReference type="Proteomes" id="UP000252985">
    <property type="component" value="Chromosome"/>
</dbReference>
<feature type="coiled-coil region" evidence="8">
    <location>
        <begin position="409"/>
        <end position="436"/>
    </location>
</feature>
<dbReference type="InterPro" id="IPR005467">
    <property type="entry name" value="His_kinase_dom"/>
</dbReference>
<evidence type="ECO:0000259" key="10">
    <source>
        <dbReference type="PROSITE" id="PS50110"/>
    </source>
</evidence>
<dbReference type="SMART" id="SM00388">
    <property type="entry name" value="HisKA"/>
    <property type="match status" value="1"/>
</dbReference>
<dbReference type="GeneID" id="37287541"/>
<dbReference type="Pfam" id="PF00072">
    <property type="entry name" value="Response_reg"/>
    <property type="match status" value="1"/>
</dbReference>
<dbReference type="SMART" id="SM00065">
    <property type="entry name" value="GAF"/>
    <property type="match status" value="1"/>
</dbReference>
<dbReference type="PRINTS" id="PR00344">
    <property type="entry name" value="BCTRLSENSOR"/>
</dbReference>
<keyword evidence="4" id="KW-0808">Transferase</keyword>
<organism evidence="14 15">
    <name type="scientific">Haloplanus rubicundus</name>
    <dbReference type="NCBI Taxonomy" id="1547898"/>
    <lineage>
        <taxon>Archaea</taxon>
        <taxon>Methanobacteriati</taxon>
        <taxon>Methanobacteriota</taxon>
        <taxon>Stenosarchaea group</taxon>
        <taxon>Halobacteria</taxon>
        <taxon>Halobacteriales</taxon>
        <taxon>Haloferacaceae</taxon>
        <taxon>Haloplanus</taxon>
    </lineage>
</organism>
<dbReference type="CDD" id="cd00130">
    <property type="entry name" value="PAS"/>
    <property type="match status" value="1"/>
</dbReference>
<dbReference type="AlphaFoldDB" id="A0A345EDT1"/>
<dbReference type="Gene3D" id="3.30.450.20">
    <property type="entry name" value="PAS domain"/>
    <property type="match status" value="2"/>
</dbReference>
<dbReference type="Gene3D" id="1.10.287.130">
    <property type="match status" value="1"/>
</dbReference>
<dbReference type="PROSITE" id="PS50110">
    <property type="entry name" value="RESPONSE_REGULATORY"/>
    <property type="match status" value="1"/>
</dbReference>
<evidence type="ECO:0000313" key="14">
    <source>
        <dbReference type="EMBL" id="AXG10353.1"/>
    </source>
</evidence>
<dbReference type="PROSITE" id="PS50112">
    <property type="entry name" value="PAS"/>
    <property type="match status" value="1"/>
</dbReference>